<keyword evidence="1" id="KW-0812">Transmembrane</keyword>
<comment type="caution">
    <text evidence="2">The sequence shown here is derived from an EMBL/GenBank/DDBJ whole genome shotgun (WGS) entry which is preliminary data.</text>
</comment>
<keyword evidence="1" id="KW-1133">Transmembrane helix</keyword>
<reference evidence="2 3" key="1">
    <citation type="submission" date="2018-06" db="EMBL/GenBank/DDBJ databases">
        <title>Genomic Encyclopedia of Type Strains, Phase III (KMG-III): the genomes of soil and plant-associated and newly described type strains.</title>
        <authorList>
            <person name="Whitman W."/>
        </authorList>
    </citation>
    <scope>NUCLEOTIDE SEQUENCE [LARGE SCALE GENOMIC DNA]</scope>
    <source>
        <strain evidence="2 3">CECT 9025</strain>
    </source>
</reference>
<feature type="transmembrane region" description="Helical" evidence="1">
    <location>
        <begin position="117"/>
        <end position="136"/>
    </location>
</feature>
<proteinExistence type="predicted"/>
<keyword evidence="3" id="KW-1185">Reference proteome</keyword>
<evidence type="ECO:0000313" key="2">
    <source>
        <dbReference type="EMBL" id="PYE83917.1"/>
    </source>
</evidence>
<dbReference type="Proteomes" id="UP000248311">
    <property type="component" value="Unassembled WGS sequence"/>
</dbReference>
<evidence type="ECO:0000313" key="3">
    <source>
        <dbReference type="Proteomes" id="UP000248311"/>
    </source>
</evidence>
<keyword evidence="1" id="KW-0472">Membrane</keyword>
<protein>
    <submittedName>
        <fullName evidence="2">Uncharacterized protein</fullName>
    </submittedName>
</protein>
<name>A0A318SVN7_9RHOB</name>
<dbReference type="AlphaFoldDB" id="A0A318SVN7"/>
<feature type="transmembrane region" description="Helical" evidence="1">
    <location>
        <begin position="148"/>
        <end position="168"/>
    </location>
</feature>
<feature type="transmembrane region" description="Helical" evidence="1">
    <location>
        <begin position="50"/>
        <end position="69"/>
    </location>
</feature>
<dbReference type="RefSeq" id="WP_110814464.1">
    <property type="nucleotide sequence ID" value="NZ_QJTE01000003.1"/>
</dbReference>
<dbReference type="EMBL" id="QJTE01000003">
    <property type="protein sequence ID" value="PYE83917.1"/>
    <property type="molecule type" value="Genomic_DNA"/>
</dbReference>
<gene>
    <name evidence="2" type="ORF">DFP88_103278</name>
</gene>
<feature type="transmembrane region" description="Helical" evidence="1">
    <location>
        <begin position="17"/>
        <end position="38"/>
    </location>
</feature>
<sequence length="219" mass="23295">MMTTNRTSGPSGAPSPVALVGGFLALTAFVVGADWAMLPDGEKLTREGGGIEMMSLIGYILAAGLYLWVARPRVFWAVPMVLLFMAAREGDLDKRFTSEGILSTKILIHDTALWEKLLALGLWALLAASVIALVRYRGPALLRALRQARPWALAVAGGILLAAFSKAIDGLARKLAPLGIDVSAPVGRGAGVLEELLEVLVPPLFMLAILWARRSEAPA</sequence>
<accession>A0A318SVN7</accession>
<evidence type="ECO:0000256" key="1">
    <source>
        <dbReference type="SAM" id="Phobius"/>
    </source>
</evidence>
<organism evidence="2 3">
    <name type="scientific">Pseudoroseicyclus aestuarii</name>
    <dbReference type="NCBI Taxonomy" id="1795041"/>
    <lineage>
        <taxon>Bacteria</taxon>
        <taxon>Pseudomonadati</taxon>
        <taxon>Pseudomonadota</taxon>
        <taxon>Alphaproteobacteria</taxon>
        <taxon>Rhodobacterales</taxon>
        <taxon>Paracoccaceae</taxon>
        <taxon>Pseudoroseicyclus</taxon>
    </lineage>
</organism>